<feature type="domain" description="Protein kinase" evidence="1">
    <location>
        <begin position="13"/>
        <end position="305"/>
    </location>
</feature>
<dbReference type="GO" id="GO:0005524">
    <property type="term" value="F:ATP binding"/>
    <property type="evidence" value="ECO:0007669"/>
    <property type="project" value="InterPro"/>
</dbReference>
<evidence type="ECO:0000313" key="2">
    <source>
        <dbReference type="EMBL" id="KLV01476.1"/>
    </source>
</evidence>
<dbReference type="Gene3D" id="1.10.510.10">
    <property type="entry name" value="Transferase(Phosphotransferase) domain 1"/>
    <property type="match status" value="1"/>
</dbReference>
<sequence>MSNMVYDMQGTGQPLAEELAAGGEGSIYPLLNRPDVVVKKYHQNHIGDAERMEKVNALIALYRENPCLRTLPLAWPQIAVYDSQQRWQGYAMKCVQGKKMRLLCNPKLTKKHFPQLTRVQIVSYLLNLLNTAEQLHKQGIFMGDINLDNFIVDPDSEQVYFIDCDSFQISYQGRRYPCPVGQDSMIPPEHQGLKLKEVVRDENSDLFSLTAICFMLLMSGRHPYEHIGGTSITSNIGTGHFPYGQSIRPGSQGAIPQGPWYAWWSHLSYNLKGAFITTFKDAAGSPSQRVRISELKKLLKQYKWSIEQGRLSNEVWPAQVKESEYRSED</sequence>
<proteinExistence type="predicted"/>
<evidence type="ECO:0000313" key="3">
    <source>
        <dbReference type="Proteomes" id="UP000036097"/>
    </source>
</evidence>
<dbReference type="GO" id="GO:0004672">
    <property type="term" value="F:protein kinase activity"/>
    <property type="evidence" value="ECO:0007669"/>
    <property type="project" value="InterPro"/>
</dbReference>
<dbReference type="EMBL" id="LDOT01000053">
    <property type="protein sequence ID" value="KLV01476.1"/>
    <property type="molecule type" value="Genomic_DNA"/>
</dbReference>
<comment type="caution">
    <text evidence="2">The sequence shown here is derived from an EMBL/GenBank/DDBJ whole genome shotgun (WGS) entry which is preliminary data.</text>
</comment>
<dbReference type="Proteomes" id="UP000036097">
    <property type="component" value="Unassembled WGS sequence"/>
</dbReference>
<keyword evidence="3" id="KW-1185">Reference proteome</keyword>
<name>A0A0J1GPB8_9GAMM</name>
<dbReference type="AlphaFoldDB" id="A0A0J1GPB8"/>
<gene>
    <name evidence="2" type="ORF">ABT56_22070</name>
</gene>
<protein>
    <recommendedName>
        <fullName evidence="1">Protein kinase domain-containing protein</fullName>
    </recommendedName>
</protein>
<evidence type="ECO:0000259" key="1">
    <source>
        <dbReference type="PROSITE" id="PS50011"/>
    </source>
</evidence>
<organism evidence="2 3">
    <name type="scientific">Photobacterium aquae</name>
    <dbReference type="NCBI Taxonomy" id="1195763"/>
    <lineage>
        <taxon>Bacteria</taxon>
        <taxon>Pseudomonadati</taxon>
        <taxon>Pseudomonadota</taxon>
        <taxon>Gammaproteobacteria</taxon>
        <taxon>Vibrionales</taxon>
        <taxon>Vibrionaceae</taxon>
        <taxon>Photobacterium</taxon>
    </lineage>
</organism>
<dbReference type="PATRIC" id="fig|1195763.3.peg.4733"/>
<reference evidence="2 3" key="1">
    <citation type="submission" date="2015-05" db="EMBL/GenBank/DDBJ databases">
        <title>Photobacterium galathea sp. nov.</title>
        <authorList>
            <person name="Machado H."/>
            <person name="Gram L."/>
        </authorList>
    </citation>
    <scope>NUCLEOTIDE SEQUENCE [LARGE SCALE GENOMIC DNA]</scope>
    <source>
        <strain evidence="2 3">CGMCC 1.12159</strain>
    </source>
</reference>
<dbReference type="SUPFAM" id="SSF56112">
    <property type="entry name" value="Protein kinase-like (PK-like)"/>
    <property type="match status" value="1"/>
</dbReference>
<dbReference type="STRING" id="1195763.ABT56_22070"/>
<dbReference type="InterPro" id="IPR011009">
    <property type="entry name" value="Kinase-like_dom_sf"/>
</dbReference>
<dbReference type="PROSITE" id="PS50011">
    <property type="entry name" value="PROTEIN_KINASE_DOM"/>
    <property type="match status" value="1"/>
</dbReference>
<dbReference type="InterPro" id="IPR000719">
    <property type="entry name" value="Prot_kinase_dom"/>
</dbReference>
<accession>A0A0J1GPB8</accession>